<name>A0A1Q3A1Q1_ZYGRO</name>
<gene>
    <name evidence="12" type="ORF">ZYGR_0P02420</name>
</gene>
<feature type="region of interest" description="Disordered" evidence="11">
    <location>
        <begin position="104"/>
        <end position="151"/>
    </location>
</feature>
<dbReference type="Proteomes" id="UP000187013">
    <property type="component" value="Unassembled WGS sequence"/>
</dbReference>
<evidence type="ECO:0000256" key="1">
    <source>
        <dbReference type="ARBA" id="ARBA00003620"/>
    </source>
</evidence>
<evidence type="ECO:0000256" key="5">
    <source>
        <dbReference type="ARBA" id="ARBA00019821"/>
    </source>
</evidence>
<dbReference type="eggNOG" id="ENOG502RYX7">
    <property type="taxonomic scope" value="Eukaryota"/>
</dbReference>
<feature type="region of interest" description="Disordered" evidence="11">
    <location>
        <begin position="169"/>
        <end position="216"/>
    </location>
</feature>
<protein>
    <recommendedName>
        <fullName evidence="5">Spindle pole body component SPC42</fullName>
    </recommendedName>
</protein>
<evidence type="ECO:0000313" key="13">
    <source>
        <dbReference type="Proteomes" id="UP000187013"/>
    </source>
</evidence>
<keyword evidence="6" id="KW-0963">Cytoplasm</keyword>
<dbReference type="Pfam" id="PF11544">
    <property type="entry name" value="Spc42p"/>
    <property type="match status" value="1"/>
</dbReference>
<evidence type="ECO:0000256" key="7">
    <source>
        <dbReference type="ARBA" id="ARBA00023054"/>
    </source>
</evidence>
<dbReference type="OrthoDB" id="4061426at2759"/>
<comment type="caution">
    <text evidence="12">The sequence shown here is derived from an EMBL/GenBank/DDBJ whole genome shotgun (WGS) entry which is preliminary data.</text>
</comment>
<comment type="subcellular location">
    <subcellularLocation>
        <location evidence="3">Cytoplasm</location>
        <location evidence="3">Cytoskeleton</location>
        <location evidence="3">Microtubule organizing center</location>
        <location evidence="3">Spindle pole body</location>
    </subcellularLocation>
    <subcellularLocation>
        <location evidence="2">Nucleus</location>
    </subcellularLocation>
</comment>
<evidence type="ECO:0000256" key="11">
    <source>
        <dbReference type="SAM" id="MobiDB-lite"/>
    </source>
</evidence>
<sequence length="373" mass="41921">MNISPTPRRYNSRNGGIDFNDENYLAFSDPVNRDANGNGIGRERIVPEEYKLNSRMINRLIRQNKELMNKLDGKQEEIDRLNVLVGSLRGKLIKYTELNKKLEDRQNVSRSSSGGSNGMETDSNYIQLPKRRNNKDLDKDTDPRLSKDDRISVLSEKLDMLTKIMMESRNSSLASPPPQQQQTANIPTPASAPTAATSSTSPLPPNTSTSVWQRPSEEDIMCRESMELKQLEDQIESLKRKLLIKRENELRKISLSQELLELMGKLSMEQAQVQQGAAGSTATTVPPRTSTAVPSAEQHVSSSSPEFCMECHHTKTHPLHQHHDHNHILRNDLNSRRPTVPAINPLETPTPFAKRASLAASTGDLTDTINRVW</sequence>
<keyword evidence="9" id="KW-0539">Nucleus</keyword>
<reference evidence="12 13" key="1">
    <citation type="submission" date="2016-08" db="EMBL/GenBank/DDBJ databases">
        <title>Draft genome sequence of allopolyploid Zygosaccharomyces rouxii.</title>
        <authorList>
            <person name="Watanabe J."/>
            <person name="Uehara K."/>
            <person name="Mogi Y."/>
            <person name="Tsukioka Y."/>
        </authorList>
    </citation>
    <scope>NUCLEOTIDE SEQUENCE [LARGE SCALE GENOMIC DNA]</scope>
    <source>
        <strain evidence="12 13">NBRC 110957</strain>
    </source>
</reference>
<organism evidence="12 13">
    <name type="scientific">Zygosaccharomyces rouxii</name>
    <dbReference type="NCBI Taxonomy" id="4956"/>
    <lineage>
        <taxon>Eukaryota</taxon>
        <taxon>Fungi</taxon>
        <taxon>Dikarya</taxon>
        <taxon>Ascomycota</taxon>
        <taxon>Saccharomycotina</taxon>
        <taxon>Saccharomycetes</taxon>
        <taxon>Saccharomycetales</taxon>
        <taxon>Saccharomycetaceae</taxon>
        <taxon>Zygosaccharomyces</taxon>
    </lineage>
</organism>
<feature type="compositionally biased region" description="Basic and acidic residues" evidence="11">
    <location>
        <begin position="134"/>
        <end position="151"/>
    </location>
</feature>
<proteinExistence type="inferred from homology"/>
<evidence type="ECO:0000256" key="2">
    <source>
        <dbReference type="ARBA" id="ARBA00004123"/>
    </source>
</evidence>
<feature type="compositionally biased region" description="Low complexity" evidence="11">
    <location>
        <begin position="187"/>
        <end position="210"/>
    </location>
</feature>
<dbReference type="SMR" id="A0A1Q3A1Q1"/>
<dbReference type="OMA" id="HNHATHR"/>
<evidence type="ECO:0000256" key="4">
    <source>
        <dbReference type="ARBA" id="ARBA00006867"/>
    </source>
</evidence>
<comment type="similarity">
    <text evidence="4">Belongs to the SPC42 family.</text>
</comment>
<dbReference type="InterPro" id="IPR021611">
    <property type="entry name" value="Spc42"/>
</dbReference>
<accession>A0A1Q3A1Q1</accession>
<dbReference type="GO" id="GO:0005634">
    <property type="term" value="C:nucleus"/>
    <property type="evidence" value="ECO:0007669"/>
    <property type="project" value="UniProtKB-SubCell"/>
</dbReference>
<keyword evidence="7 10" id="KW-0175">Coiled coil</keyword>
<feature type="region of interest" description="Disordered" evidence="11">
    <location>
        <begin position="278"/>
        <end position="299"/>
    </location>
</feature>
<evidence type="ECO:0000313" key="12">
    <source>
        <dbReference type="EMBL" id="GAV49597.1"/>
    </source>
</evidence>
<evidence type="ECO:0000256" key="8">
    <source>
        <dbReference type="ARBA" id="ARBA00023212"/>
    </source>
</evidence>
<dbReference type="GO" id="GO:0005816">
    <property type="term" value="C:spindle pole body"/>
    <property type="evidence" value="ECO:0007669"/>
    <property type="project" value="UniProtKB-SubCell"/>
</dbReference>
<dbReference type="AlphaFoldDB" id="A0A1Q3A1Q1"/>
<keyword evidence="8" id="KW-0206">Cytoskeleton</keyword>
<evidence type="ECO:0000256" key="6">
    <source>
        <dbReference type="ARBA" id="ARBA00022490"/>
    </source>
</evidence>
<comment type="function">
    <text evidence="1">Forms a polymeric layer at the periphery of the spindle pole body (SPB) central plaque which has an essential function during SPB duplication and may facilitate attachment of the SPB to the nuclear membrane.</text>
</comment>
<evidence type="ECO:0000256" key="9">
    <source>
        <dbReference type="ARBA" id="ARBA00023242"/>
    </source>
</evidence>
<evidence type="ECO:0000256" key="10">
    <source>
        <dbReference type="SAM" id="Coils"/>
    </source>
</evidence>
<evidence type="ECO:0000256" key="3">
    <source>
        <dbReference type="ARBA" id="ARBA00004317"/>
    </source>
</evidence>
<dbReference type="EMBL" id="BDGX01000016">
    <property type="protein sequence ID" value="GAV49597.1"/>
    <property type="molecule type" value="Genomic_DNA"/>
</dbReference>
<dbReference type="Gene3D" id="1.20.5.1180">
    <property type="entry name" value="Geminin coiled-coil domain"/>
    <property type="match status" value="1"/>
</dbReference>
<feature type="coiled-coil region" evidence="10">
    <location>
        <begin position="57"/>
        <end position="84"/>
    </location>
</feature>